<dbReference type="Gene3D" id="1.10.10.2120">
    <property type="match status" value="1"/>
</dbReference>
<dbReference type="EMBL" id="JAWJWE010000036">
    <property type="protein sequence ID" value="KAK6628673.1"/>
    <property type="molecule type" value="Genomic_DNA"/>
</dbReference>
<gene>
    <name evidence="2" type="ORF">RUM43_002488</name>
</gene>
<name>A0AAN8RVY3_POLSC</name>
<dbReference type="InterPro" id="IPR047801">
    <property type="entry name" value="Peptidase_C45"/>
</dbReference>
<dbReference type="AlphaFoldDB" id="A0AAN8RVY3"/>
<dbReference type="NCBIfam" id="NF040521">
    <property type="entry name" value="C45_proenzyme"/>
    <property type="match status" value="1"/>
</dbReference>
<feature type="domain" description="Peptidase C45 hydrolase" evidence="1">
    <location>
        <begin position="125"/>
        <end position="209"/>
    </location>
</feature>
<feature type="domain" description="Peptidase C45 hydrolase" evidence="1">
    <location>
        <begin position="234"/>
        <end position="392"/>
    </location>
</feature>
<comment type="caution">
    <text evidence="2">The sequence shown here is derived from an EMBL/GenBank/DDBJ whole genome shotgun (WGS) entry which is preliminary data.</text>
</comment>
<sequence>MPIEKIQRRNNVPFIYARGTHYDVGFDIGTTFRHMIQSYLEAHGPLNKIYLPLWETAEGKKAYESTLEVVKKNFPQYLEEIRGTAEGADVPFHKLFLLHMDEILSCSVENKTSENENGCSTICCNYKDEVFLAHNEDALAETHNHFYFVSAHIIEKEPMGRWKVKEEKFTSLCYAGTLPGFTMSYNHHGLVFSVNVIRAKNMQAGKTRRSTNYIDNKYEGFISVVQMPLLLPARTILTRALLAASTVQQVEDILKDNGCGIGDGVNINFIFPKGESPKLFYNAEVGPSKGPGAGSLVDIVAIGPGEKLYHCNRYLRLQCKEAEDILFIGSKHREAVMNFVPMPKSCKEALKILADETDKEYPVFRNKGKTQTIATGIFNLNKLTWTIFTDNPVTNAPILELPIFI</sequence>
<dbReference type="PANTHER" id="PTHR34180">
    <property type="entry name" value="PEPTIDASE C45"/>
    <property type="match status" value="1"/>
</dbReference>
<dbReference type="Pfam" id="PF03417">
    <property type="entry name" value="AAT"/>
    <property type="match status" value="2"/>
</dbReference>
<organism evidence="2 3">
    <name type="scientific">Polyplax serrata</name>
    <name type="common">Common mouse louse</name>
    <dbReference type="NCBI Taxonomy" id="468196"/>
    <lineage>
        <taxon>Eukaryota</taxon>
        <taxon>Metazoa</taxon>
        <taxon>Ecdysozoa</taxon>
        <taxon>Arthropoda</taxon>
        <taxon>Hexapoda</taxon>
        <taxon>Insecta</taxon>
        <taxon>Pterygota</taxon>
        <taxon>Neoptera</taxon>
        <taxon>Paraneoptera</taxon>
        <taxon>Psocodea</taxon>
        <taxon>Troctomorpha</taxon>
        <taxon>Phthiraptera</taxon>
        <taxon>Anoplura</taxon>
        <taxon>Polyplacidae</taxon>
        <taxon>Polyplax</taxon>
    </lineage>
</organism>
<protein>
    <recommendedName>
        <fullName evidence="1">Peptidase C45 hydrolase domain-containing protein</fullName>
    </recommendedName>
</protein>
<evidence type="ECO:0000259" key="1">
    <source>
        <dbReference type="Pfam" id="PF03417"/>
    </source>
</evidence>
<dbReference type="InterPro" id="IPR047794">
    <property type="entry name" value="C45_proenzyme-like"/>
</dbReference>
<dbReference type="PANTHER" id="PTHR34180:SF1">
    <property type="entry name" value="BETA-ALANYL-DOPAMINE_CARCININE HYDROLASE"/>
    <property type="match status" value="1"/>
</dbReference>
<dbReference type="Gene3D" id="3.60.60.10">
    <property type="entry name" value="Penicillin V Acylase, Chain A"/>
    <property type="match status" value="1"/>
</dbReference>
<reference evidence="2 3" key="1">
    <citation type="submission" date="2023-10" db="EMBL/GenBank/DDBJ databases">
        <title>Genomes of two closely related lineages of the louse Polyplax serrata with different host specificities.</title>
        <authorList>
            <person name="Martinu J."/>
            <person name="Tarabai H."/>
            <person name="Stefka J."/>
            <person name="Hypsa V."/>
        </authorList>
    </citation>
    <scope>NUCLEOTIDE SEQUENCE [LARGE SCALE GENOMIC DNA]</scope>
    <source>
        <strain evidence="2">HR10_N</strain>
    </source>
</reference>
<accession>A0AAN8RVY3</accession>
<dbReference type="InterPro" id="IPR005079">
    <property type="entry name" value="Peptidase_C45_hydrolase"/>
</dbReference>
<evidence type="ECO:0000313" key="3">
    <source>
        <dbReference type="Proteomes" id="UP001372834"/>
    </source>
</evidence>
<evidence type="ECO:0000313" key="2">
    <source>
        <dbReference type="EMBL" id="KAK6628673.1"/>
    </source>
</evidence>
<dbReference type="Proteomes" id="UP001372834">
    <property type="component" value="Unassembled WGS sequence"/>
</dbReference>
<proteinExistence type="predicted"/>